<dbReference type="PANTHER" id="PTHR32305">
    <property type="match status" value="1"/>
</dbReference>
<organism evidence="4 5">
    <name type="scientific">Zunongwangia pacifica</name>
    <dbReference type="NCBI Taxonomy" id="2911062"/>
    <lineage>
        <taxon>Bacteria</taxon>
        <taxon>Pseudomonadati</taxon>
        <taxon>Bacteroidota</taxon>
        <taxon>Flavobacteriia</taxon>
        <taxon>Flavobacteriales</taxon>
        <taxon>Flavobacteriaceae</taxon>
        <taxon>Zunongwangia</taxon>
    </lineage>
</organism>
<gene>
    <name evidence="4" type="ORF">L1967_21850</name>
</gene>
<dbReference type="GO" id="GO:0016020">
    <property type="term" value="C:membrane"/>
    <property type="evidence" value="ECO:0007669"/>
    <property type="project" value="InterPro"/>
</dbReference>
<evidence type="ECO:0000313" key="4">
    <source>
        <dbReference type="EMBL" id="MCL6220944.1"/>
    </source>
</evidence>
<dbReference type="NCBIfam" id="TIGR03696">
    <property type="entry name" value="Rhs_assc_core"/>
    <property type="match status" value="1"/>
</dbReference>
<dbReference type="Proteomes" id="UP001139521">
    <property type="component" value="Unassembled WGS sequence"/>
</dbReference>
<dbReference type="Gene3D" id="2.60.120.200">
    <property type="match status" value="1"/>
</dbReference>
<comment type="caution">
    <text evidence="4">The sequence shown here is derived from an EMBL/GenBank/DDBJ whole genome shotgun (WGS) entry which is preliminary data.</text>
</comment>
<dbReference type="InterPro" id="IPR022385">
    <property type="entry name" value="Rhs_assc_core"/>
</dbReference>
<feature type="region of interest" description="Disordered" evidence="1">
    <location>
        <begin position="43"/>
        <end position="64"/>
    </location>
</feature>
<evidence type="ECO:0000313" key="5">
    <source>
        <dbReference type="Proteomes" id="UP001139521"/>
    </source>
</evidence>
<dbReference type="NCBIfam" id="NF038128">
    <property type="entry name" value="choice_anch_J"/>
    <property type="match status" value="1"/>
</dbReference>
<feature type="chain" id="PRO_5040921301" evidence="2">
    <location>
        <begin position="22"/>
        <end position="1464"/>
    </location>
</feature>
<evidence type="ECO:0000256" key="2">
    <source>
        <dbReference type="SAM" id="SignalP"/>
    </source>
</evidence>
<accession>A0A9X1ZVZ6</accession>
<evidence type="ECO:0000259" key="3">
    <source>
        <dbReference type="PROSITE" id="PS50060"/>
    </source>
</evidence>
<reference evidence="4" key="1">
    <citation type="submission" date="2022-01" db="EMBL/GenBank/DDBJ databases">
        <title>Genome sequencing of Zunongwangia sp. M21534 genome.</title>
        <authorList>
            <person name="Chen Y."/>
            <person name="Dong C."/>
            <person name="Shao Z."/>
        </authorList>
    </citation>
    <scope>NUCLEOTIDE SEQUENCE</scope>
    <source>
        <strain evidence="4">MCCC M21534</strain>
    </source>
</reference>
<dbReference type="PROSITE" id="PS50060">
    <property type="entry name" value="MAM_2"/>
    <property type="match status" value="1"/>
</dbReference>
<dbReference type="GO" id="GO:0005975">
    <property type="term" value="P:carbohydrate metabolic process"/>
    <property type="evidence" value="ECO:0007669"/>
    <property type="project" value="UniProtKB-ARBA"/>
</dbReference>
<name>A0A9X1ZVZ6_9FLAO</name>
<dbReference type="SUPFAM" id="SSF49899">
    <property type="entry name" value="Concanavalin A-like lectins/glucanases"/>
    <property type="match status" value="1"/>
</dbReference>
<dbReference type="Pfam" id="PF00629">
    <property type="entry name" value="MAM"/>
    <property type="match status" value="1"/>
</dbReference>
<keyword evidence="2" id="KW-0732">Signal</keyword>
<dbReference type="Gene3D" id="2.180.10.10">
    <property type="entry name" value="RHS repeat-associated core"/>
    <property type="match status" value="1"/>
</dbReference>
<protein>
    <submittedName>
        <fullName evidence="4">DUF6443 domain-containing protein</fullName>
    </submittedName>
</protein>
<dbReference type="EMBL" id="JAKHSK010000070">
    <property type="protein sequence ID" value="MCL6220944.1"/>
    <property type="molecule type" value="Genomic_DNA"/>
</dbReference>
<dbReference type="InterPro" id="IPR045619">
    <property type="entry name" value="DUF6443"/>
</dbReference>
<keyword evidence="5" id="KW-1185">Reference proteome</keyword>
<dbReference type="SMART" id="SM00137">
    <property type="entry name" value="MAM"/>
    <property type="match status" value="1"/>
</dbReference>
<dbReference type="Pfam" id="PF20041">
    <property type="entry name" value="DUF6443"/>
    <property type="match status" value="1"/>
</dbReference>
<evidence type="ECO:0000256" key="1">
    <source>
        <dbReference type="SAM" id="MobiDB-lite"/>
    </source>
</evidence>
<dbReference type="PANTHER" id="PTHR32305:SF15">
    <property type="entry name" value="PROTEIN RHSA-RELATED"/>
    <property type="match status" value="1"/>
</dbReference>
<feature type="domain" description="MAM" evidence="3">
    <location>
        <begin position="159"/>
        <end position="315"/>
    </location>
</feature>
<dbReference type="CDD" id="cd06263">
    <property type="entry name" value="MAM"/>
    <property type="match status" value="1"/>
</dbReference>
<dbReference type="InterPro" id="IPR013320">
    <property type="entry name" value="ConA-like_dom_sf"/>
</dbReference>
<feature type="signal peptide" evidence="2">
    <location>
        <begin position="1"/>
        <end position="21"/>
    </location>
</feature>
<sequence length="1464" mass="163119">MSIKKLLWGLSLSFCMSLSFSYGQESKKDSINTSSESNVGVMRVEPVEPPPGGGGGGTTYRWNRDRDRDGYGDPDVYVMSSTQPTGYVANQSDCDDTDPNIHDGNYYYQDTDNDGFGDPSNRVFACSAPSGYVSNNDDDCPNIYGTNNGCPSSSPESLTNESFESGLGDWQQMSDDDINWTRLSGSTNSSSTGPSSAVQGSYYVYLEASGYTNKRGILRSPFYIIPPGYELRFNYHMYGTSMGTLKVEISSNGSSWTSLWTKSGNQGNSWQEAVIDLSSYGGTTRYIRFNGLTGSSYTSDMAIDNIIFAEASSSGGGGNVTFSDENYIYTRTYRQAYSSSLSQSQVTPAKATESITYFDGLGRAMQQIGIKQSAGTNDIITHVGYDDYGRQDKQYLPYVEGSGSAGTYRGDVSGATKTYYKSHFSADFSGSNNSTANPYSEKLFETSPLNSVLAQGAPGDAWKINGDHTIQMDYQTNTSGQVRLYRVTLNNGVPSLESSGSYDPWELYRTIIKDENWTSGNLHTTEEFKDKQGRVLLKRTYGPADKNMDGTIGSGESLVYHDTYYVYDKYGNLTYVLPPKADAASGLTSSEDQDILDALCYQYRYDERNRLIEKRIPGKGLESIVYNNLDQPVMTRDEALKNSGRWLFTKYDAFGRVAYTGYKNMSNNREYLQNLVDNGTYGEYVSRSGANNYASTQVYYTNESIPTGMNGIYTINYYDNYDYSPSMSLPSSSQGQSIVQGGSSVQGLPTGSFSRVLETNQWIEVINGYDAKGRLIYSKEHNPYLETTETTEHLLDSFTGEVEKTKTTHVKTGSGAISITVEDFYEYDDLGRVTLHTQKVNGGNEERIAANSYDELGQLESKEVGNRKGYTALQDVEYDYNVRGWLKSINNIGSTSKLFNMSLYYHDGNSTDLFNGNISEVRWRTKNSDDNTQKYYRYYYDGMNRIRYATDNTGRYNLGTNSNPVTYDLNGNITNLWRKGELASETFGVMDDLQYSYESLPNNGPTTNRLIGVNDQGNVAYGFKGGSNSPQYSYDANGNLISDTNKDITSITYNHLNLPTSIIFNGSSSQEIEYFYDANGVKLKKVVNDNGNETETLYAGNFMYRGGSFDFYFHPEGYVERDNGSYKYYYQYKDHLGNTRVTYDNAGSVSSPNASIVEEHNYYPFGLQHRGYNDTNGTRGSDFANNYMFGGKELSESLDYDMYEFELRHYDATLGRFVTTDPYEQFMSPYVAMGNNPVVSFDPDGGYCVDANGNRIVCPDDSIYDDYRDNDENSITVFDDVLVTADLSDIAEKKANEVYWEEIIRSAEVLDKLATLETGKTSPQRAEDIERPQLELVVAFSYNQPTYSSPFEYIGMGGPGIVFRLSKIKSIGLPGLKSLTINMEHILSGHLAGGARASSIKTLFASNLSSKQIENMIKTAYSNAKKIKTQGDRIKVVGQAKDGTVIEIWVNKVTKVIESAYPIK</sequence>
<dbReference type="RefSeq" id="WP_249603614.1">
    <property type="nucleotide sequence ID" value="NZ_JAKHSK010000070.1"/>
</dbReference>
<dbReference type="InterPro" id="IPR050708">
    <property type="entry name" value="T6SS_VgrG/RHS"/>
</dbReference>
<dbReference type="InterPro" id="IPR000998">
    <property type="entry name" value="MAM_dom"/>
</dbReference>
<proteinExistence type="predicted"/>
<dbReference type="GO" id="GO:0004553">
    <property type="term" value="F:hydrolase activity, hydrolyzing O-glycosyl compounds"/>
    <property type="evidence" value="ECO:0007669"/>
    <property type="project" value="UniProtKB-ARBA"/>
</dbReference>